<organism evidence="1 2">
    <name type="scientific">Potamilus streckersoni</name>
    <dbReference type="NCBI Taxonomy" id="2493646"/>
    <lineage>
        <taxon>Eukaryota</taxon>
        <taxon>Metazoa</taxon>
        <taxon>Spiralia</taxon>
        <taxon>Lophotrochozoa</taxon>
        <taxon>Mollusca</taxon>
        <taxon>Bivalvia</taxon>
        <taxon>Autobranchia</taxon>
        <taxon>Heteroconchia</taxon>
        <taxon>Palaeoheterodonta</taxon>
        <taxon>Unionida</taxon>
        <taxon>Unionoidea</taxon>
        <taxon>Unionidae</taxon>
        <taxon>Ambleminae</taxon>
        <taxon>Lampsilini</taxon>
        <taxon>Potamilus</taxon>
    </lineage>
</organism>
<dbReference type="EMBL" id="JAEAOA010001340">
    <property type="protein sequence ID" value="KAK3579161.1"/>
    <property type="molecule type" value="Genomic_DNA"/>
</dbReference>
<dbReference type="AlphaFoldDB" id="A0AAE0RT70"/>
<gene>
    <name evidence="1" type="ORF">CHS0354_022184</name>
</gene>
<evidence type="ECO:0000313" key="1">
    <source>
        <dbReference type="EMBL" id="KAK3579161.1"/>
    </source>
</evidence>
<feature type="non-terminal residue" evidence="1">
    <location>
        <position position="64"/>
    </location>
</feature>
<comment type="caution">
    <text evidence="1">The sequence shown here is derived from an EMBL/GenBank/DDBJ whole genome shotgun (WGS) entry which is preliminary data.</text>
</comment>
<protein>
    <submittedName>
        <fullName evidence="1">Uncharacterized protein</fullName>
    </submittedName>
</protein>
<sequence>MLYGFDKSLILKNIDGSIYSVIISVNISGCNITEEDEDEFDDDFDKIDEKKIIEAAEDDYEDVG</sequence>
<name>A0AAE0RT70_9BIVA</name>
<reference evidence="1" key="1">
    <citation type="journal article" date="2021" name="Genome Biol. Evol.">
        <title>A High-Quality Reference Genome for a Parasitic Bivalve with Doubly Uniparental Inheritance (Bivalvia: Unionida).</title>
        <authorList>
            <person name="Smith C.H."/>
        </authorList>
    </citation>
    <scope>NUCLEOTIDE SEQUENCE</scope>
    <source>
        <strain evidence="1">CHS0354</strain>
    </source>
</reference>
<accession>A0AAE0RT70</accession>
<evidence type="ECO:0000313" key="2">
    <source>
        <dbReference type="Proteomes" id="UP001195483"/>
    </source>
</evidence>
<keyword evidence="2" id="KW-1185">Reference proteome</keyword>
<dbReference type="Proteomes" id="UP001195483">
    <property type="component" value="Unassembled WGS sequence"/>
</dbReference>
<reference evidence="1" key="3">
    <citation type="submission" date="2023-05" db="EMBL/GenBank/DDBJ databases">
        <authorList>
            <person name="Smith C.H."/>
        </authorList>
    </citation>
    <scope>NUCLEOTIDE SEQUENCE</scope>
    <source>
        <strain evidence="1">CHS0354</strain>
        <tissue evidence="1">Mantle</tissue>
    </source>
</reference>
<proteinExistence type="predicted"/>
<reference evidence="1" key="2">
    <citation type="journal article" date="2021" name="Genome Biol. Evol.">
        <title>Developing a high-quality reference genome for a parasitic bivalve with doubly uniparental inheritance (Bivalvia: Unionida).</title>
        <authorList>
            <person name="Smith C.H."/>
        </authorList>
    </citation>
    <scope>NUCLEOTIDE SEQUENCE</scope>
    <source>
        <strain evidence="1">CHS0354</strain>
        <tissue evidence="1">Mantle</tissue>
    </source>
</reference>